<feature type="transmembrane region" description="Helical" evidence="6">
    <location>
        <begin position="416"/>
        <end position="437"/>
    </location>
</feature>
<organism evidence="8 9">
    <name type="scientific">Aspergillus nomiae NRRL (strain ATCC 15546 / NRRL 13137 / CBS 260.88 / M93)</name>
    <dbReference type="NCBI Taxonomy" id="1509407"/>
    <lineage>
        <taxon>Eukaryota</taxon>
        <taxon>Fungi</taxon>
        <taxon>Dikarya</taxon>
        <taxon>Ascomycota</taxon>
        <taxon>Pezizomycotina</taxon>
        <taxon>Eurotiomycetes</taxon>
        <taxon>Eurotiomycetidae</taxon>
        <taxon>Eurotiales</taxon>
        <taxon>Aspergillaceae</taxon>
        <taxon>Aspergillus</taxon>
        <taxon>Aspergillus subgen. Circumdati</taxon>
    </lineage>
</organism>
<evidence type="ECO:0000256" key="6">
    <source>
        <dbReference type="SAM" id="Phobius"/>
    </source>
</evidence>
<dbReference type="RefSeq" id="XP_015405072.1">
    <property type="nucleotide sequence ID" value="XM_015551868.1"/>
</dbReference>
<comment type="similarity">
    <text evidence="2">Belongs to the major facilitator superfamily. TCR/Tet family.</text>
</comment>
<keyword evidence="4 6" id="KW-1133">Transmembrane helix</keyword>
<evidence type="ECO:0000256" key="5">
    <source>
        <dbReference type="ARBA" id="ARBA00023136"/>
    </source>
</evidence>
<feature type="transmembrane region" description="Helical" evidence="6">
    <location>
        <begin position="286"/>
        <end position="306"/>
    </location>
</feature>
<dbReference type="EMBL" id="JNOM01000224">
    <property type="protein sequence ID" value="KNG84149.1"/>
    <property type="molecule type" value="Genomic_DNA"/>
</dbReference>
<feature type="transmembrane region" description="Helical" evidence="6">
    <location>
        <begin position="216"/>
        <end position="237"/>
    </location>
</feature>
<keyword evidence="3 6" id="KW-0812">Transmembrane</keyword>
<reference evidence="8 9" key="1">
    <citation type="submission" date="2014-06" db="EMBL/GenBank/DDBJ databases">
        <title>The Genome of the Aflatoxigenic Filamentous Fungus Aspergillus nomius.</title>
        <authorList>
            <person name="Moore M.G."/>
            <person name="Shannon B.M."/>
            <person name="Brian M.M."/>
        </authorList>
    </citation>
    <scope>NUCLEOTIDE SEQUENCE [LARGE SCALE GENOMIC DNA]</scope>
    <source>
        <strain evidence="8 9">NRRL 13137</strain>
    </source>
</reference>
<dbReference type="PROSITE" id="PS50850">
    <property type="entry name" value="MFS"/>
    <property type="match status" value="1"/>
</dbReference>
<dbReference type="InterPro" id="IPR020846">
    <property type="entry name" value="MFS_dom"/>
</dbReference>
<feature type="transmembrane region" description="Helical" evidence="6">
    <location>
        <begin position="249"/>
        <end position="266"/>
    </location>
</feature>
<evidence type="ECO:0000256" key="1">
    <source>
        <dbReference type="ARBA" id="ARBA00004141"/>
    </source>
</evidence>
<comment type="caution">
    <text evidence="8">The sequence shown here is derived from an EMBL/GenBank/DDBJ whole genome shotgun (WGS) entry which is preliminary data.</text>
</comment>
<sequence>MESTTLTSDHHAKEYPKGWKLMVLTLGICLTIFLISLDFSIIATAIPSITSEFHTLADVGWYGSAYLLTTASSQLLIGKFYTIYNIKWVFLTALLIFEIGSAICGAAPNSVALILGRAIAGCGNAGLLSGALLILTHSVPLHRRPLFTAMTGGTYGVAAIAGPPLGGVFTDKLRWCFYINLPIGAVTFFAVALFFRPTNLPKTGDAQTGLDLVMRFDPLGTCLFMPAVICVLLAIQWGGTAYDWNNGRIIALFVVFGVLLLAFLFVQWRAQGNATVPPHIVRKRTVWSCAIYQFTLGAGFFVFVYYVPIWFQAVQGVSAIESGKRALPMLVGNIVGTTVSGVVVAAIGQFAPFMILGTILTSVGGGLLTLFNPTTTTAQWIGYQVLVGVGIGVGWQQPIVAVQTVVSMEDLPTATAILSFAQTIGGSLFVSVAQTVFTNKLVRELAAIVPELDSSAVLQDGASDLARHIPKQYLFAVVKAYSTGLTNAFLVGTVLVVLSVVGSAFVEWKSTKGQKVETSIVA</sequence>
<dbReference type="InterPro" id="IPR036259">
    <property type="entry name" value="MFS_trans_sf"/>
</dbReference>
<gene>
    <name evidence="8" type="ORF">ANOM_006612</name>
</gene>
<feature type="transmembrane region" description="Helical" evidence="6">
    <location>
        <begin position="114"/>
        <end position="134"/>
    </location>
</feature>
<dbReference type="Pfam" id="PF07690">
    <property type="entry name" value="MFS_1"/>
    <property type="match status" value="1"/>
</dbReference>
<name>A0A0L1IXC7_ASPN3</name>
<dbReference type="PANTHER" id="PTHR23501">
    <property type="entry name" value="MAJOR FACILITATOR SUPERFAMILY"/>
    <property type="match status" value="1"/>
</dbReference>
<feature type="transmembrane region" description="Helical" evidence="6">
    <location>
        <begin position="146"/>
        <end position="165"/>
    </location>
</feature>
<evidence type="ECO:0000259" key="7">
    <source>
        <dbReference type="PROSITE" id="PS50850"/>
    </source>
</evidence>
<dbReference type="GeneID" id="26808416"/>
<feature type="transmembrane region" description="Helical" evidence="6">
    <location>
        <begin position="21"/>
        <end position="47"/>
    </location>
</feature>
<dbReference type="FunFam" id="1.20.1720.10:FF:000012">
    <property type="entry name" value="MFS toxin efflux pump (AflT)"/>
    <property type="match status" value="1"/>
</dbReference>
<proteinExistence type="inferred from homology"/>
<accession>A0A0L1IXC7</accession>
<comment type="subcellular location">
    <subcellularLocation>
        <location evidence="1">Membrane</location>
        <topology evidence="1">Multi-pass membrane protein</topology>
    </subcellularLocation>
</comment>
<dbReference type="CDD" id="cd17502">
    <property type="entry name" value="MFS_Azr1_MDR_like"/>
    <property type="match status" value="1"/>
</dbReference>
<evidence type="ECO:0000256" key="2">
    <source>
        <dbReference type="ARBA" id="ARBA00007520"/>
    </source>
</evidence>
<evidence type="ECO:0000313" key="9">
    <source>
        <dbReference type="Proteomes" id="UP000037505"/>
    </source>
</evidence>
<dbReference type="SUPFAM" id="SSF103473">
    <property type="entry name" value="MFS general substrate transporter"/>
    <property type="match status" value="1"/>
</dbReference>
<dbReference type="OrthoDB" id="10021397at2759"/>
<dbReference type="GO" id="GO:0022857">
    <property type="term" value="F:transmembrane transporter activity"/>
    <property type="evidence" value="ECO:0007669"/>
    <property type="project" value="InterPro"/>
</dbReference>
<dbReference type="PANTHER" id="PTHR23501:SF199">
    <property type="entry name" value="MFS EFFLUX TRANSPORTER INPD-RELATED"/>
    <property type="match status" value="1"/>
</dbReference>
<feature type="transmembrane region" description="Helical" evidence="6">
    <location>
        <begin position="326"/>
        <end position="346"/>
    </location>
</feature>
<feature type="transmembrane region" description="Helical" evidence="6">
    <location>
        <begin position="177"/>
        <end position="195"/>
    </location>
</feature>
<protein>
    <recommendedName>
        <fullName evidence="7">Major facilitator superfamily (MFS) profile domain-containing protein</fullName>
    </recommendedName>
</protein>
<dbReference type="GO" id="GO:0005886">
    <property type="term" value="C:plasma membrane"/>
    <property type="evidence" value="ECO:0007669"/>
    <property type="project" value="TreeGrafter"/>
</dbReference>
<feature type="transmembrane region" description="Helical" evidence="6">
    <location>
        <begin position="488"/>
        <end position="506"/>
    </location>
</feature>
<dbReference type="AlphaFoldDB" id="A0A0L1IXC7"/>
<evidence type="ECO:0000256" key="4">
    <source>
        <dbReference type="ARBA" id="ARBA00022989"/>
    </source>
</evidence>
<evidence type="ECO:0000313" key="8">
    <source>
        <dbReference type="EMBL" id="KNG84149.1"/>
    </source>
</evidence>
<dbReference type="Gene3D" id="1.20.1250.20">
    <property type="entry name" value="MFS general substrate transporter like domains"/>
    <property type="match status" value="1"/>
</dbReference>
<dbReference type="InterPro" id="IPR011701">
    <property type="entry name" value="MFS"/>
</dbReference>
<dbReference type="Proteomes" id="UP000037505">
    <property type="component" value="Unassembled WGS sequence"/>
</dbReference>
<feature type="domain" description="Major facilitator superfamily (MFS) profile" evidence="7">
    <location>
        <begin position="24"/>
        <end position="511"/>
    </location>
</feature>
<feature type="transmembrane region" description="Helical" evidence="6">
    <location>
        <begin position="353"/>
        <end position="371"/>
    </location>
</feature>
<dbReference type="FunFam" id="1.20.1250.20:FF:000196">
    <property type="entry name" value="MFS toxin efflux pump (AflT)"/>
    <property type="match status" value="1"/>
</dbReference>
<keyword evidence="9" id="KW-1185">Reference proteome</keyword>
<feature type="transmembrane region" description="Helical" evidence="6">
    <location>
        <begin position="89"/>
        <end position="108"/>
    </location>
</feature>
<dbReference type="Gene3D" id="1.20.1720.10">
    <property type="entry name" value="Multidrug resistance protein D"/>
    <property type="match status" value="1"/>
</dbReference>
<evidence type="ECO:0000256" key="3">
    <source>
        <dbReference type="ARBA" id="ARBA00022692"/>
    </source>
</evidence>
<keyword evidence="5 6" id="KW-0472">Membrane</keyword>